<dbReference type="Proteomes" id="UP001589613">
    <property type="component" value="Unassembled WGS sequence"/>
</dbReference>
<accession>A0ABV5V5M2</accession>
<evidence type="ECO:0000313" key="3">
    <source>
        <dbReference type="EMBL" id="MFB9733134.1"/>
    </source>
</evidence>
<feature type="region of interest" description="Disordered" evidence="1">
    <location>
        <begin position="253"/>
        <end position="285"/>
    </location>
</feature>
<gene>
    <name evidence="3" type="ORF">ACFFN0_13875</name>
</gene>
<dbReference type="RefSeq" id="WP_141337960.1">
    <property type="nucleotide sequence ID" value="NZ_JBHMAX010000024.1"/>
</dbReference>
<comment type="caution">
    <text evidence="3">The sequence shown here is derived from an EMBL/GenBank/DDBJ whole genome shotgun (WGS) entry which is preliminary data.</text>
</comment>
<evidence type="ECO:0000256" key="1">
    <source>
        <dbReference type="SAM" id="MobiDB-lite"/>
    </source>
</evidence>
<dbReference type="Gene3D" id="3.40.50.1110">
    <property type="entry name" value="SGNH hydrolase"/>
    <property type="match status" value="1"/>
</dbReference>
<dbReference type="PANTHER" id="PTHR43784:SF2">
    <property type="entry name" value="GDSL-LIKE LIPASE_ACYLHYDROLASE, PUTATIVE (AFU_ORTHOLOGUE AFUA_2G00820)-RELATED"/>
    <property type="match status" value="1"/>
</dbReference>
<keyword evidence="3" id="KW-0378">Hydrolase</keyword>
<feature type="domain" description="SGNH hydrolase-type esterase" evidence="2">
    <location>
        <begin position="18"/>
        <end position="196"/>
    </location>
</feature>
<dbReference type="InterPro" id="IPR036514">
    <property type="entry name" value="SGNH_hydro_sf"/>
</dbReference>
<protein>
    <submittedName>
        <fullName evidence="3">SGNH/GDSL hydrolase family protein</fullName>
        <ecNumber evidence="3">3.1.-.-</ecNumber>
    </submittedName>
</protein>
<dbReference type="InterPro" id="IPR053140">
    <property type="entry name" value="GDSL_Rv0518-like"/>
</dbReference>
<evidence type="ECO:0000313" key="4">
    <source>
        <dbReference type="Proteomes" id="UP001589613"/>
    </source>
</evidence>
<dbReference type="Pfam" id="PF13472">
    <property type="entry name" value="Lipase_GDSL_2"/>
    <property type="match status" value="1"/>
</dbReference>
<name>A0ABV5V5M2_9MICO</name>
<dbReference type="InterPro" id="IPR013830">
    <property type="entry name" value="SGNH_hydro"/>
</dbReference>
<dbReference type="SUPFAM" id="SSF52266">
    <property type="entry name" value="SGNH hydrolase"/>
    <property type="match status" value="1"/>
</dbReference>
<dbReference type="EC" id="3.1.-.-" evidence="3"/>
<dbReference type="CDD" id="cd01832">
    <property type="entry name" value="SGNH_hydrolase_like_1"/>
    <property type="match status" value="1"/>
</dbReference>
<sequence length="285" mass="31163">MPVRPDPPQLRTWRRFVAVGDSFTEGLADEDPSRPGEHLGWADRVAAALAARNAREGLDLRYANLAVRGRRIDAVLAEQLPAAVELRPDLVSLSAGGNDVLRPRVSIPEVMARLEGAVERLRADGADVVLFTSANVSWIPVVSRITPRLVEHNAHLWAIGQRTGSFVVDLYTLGALRHPRMYAEDRIHLSTQGHRLVAAQVLWTLGVPVGQHGWVDPPAAVPAHGRREALRGQREALREHRAWASQHLGPWVGRRLRGQSSGDGRTGKRPDLAPVDPAAEDLDGG</sequence>
<keyword evidence="4" id="KW-1185">Reference proteome</keyword>
<proteinExistence type="predicted"/>
<evidence type="ECO:0000259" key="2">
    <source>
        <dbReference type="Pfam" id="PF13472"/>
    </source>
</evidence>
<dbReference type="GO" id="GO:0016787">
    <property type="term" value="F:hydrolase activity"/>
    <property type="evidence" value="ECO:0007669"/>
    <property type="project" value="UniProtKB-KW"/>
</dbReference>
<reference evidence="3 4" key="1">
    <citation type="submission" date="2024-09" db="EMBL/GenBank/DDBJ databases">
        <authorList>
            <person name="Sun Q."/>
            <person name="Mori K."/>
        </authorList>
    </citation>
    <scope>NUCLEOTIDE SEQUENCE [LARGE SCALE GENOMIC DNA]</scope>
    <source>
        <strain evidence="3 4">JCM 12763</strain>
    </source>
</reference>
<dbReference type="EMBL" id="JBHMAX010000024">
    <property type="protein sequence ID" value="MFB9733134.1"/>
    <property type="molecule type" value="Genomic_DNA"/>
</dbReference>
<organism evidence="3 4">
    <name type="scientific">Ornithinimicrobium kibberense</name>
    <dbReference type="NCBI Taxonomy" id="282060"/>
    <lineage>
        <taxon>Bacteria</taxon>
        <taxon>Bacillati</taxon>
        <taxon>Actinomycetota</taxon>
        <taxon>Actinomycetes</taxon>
        <taxon>Micrococcales</taxon>
        <taxon>Ornithinimicrobiaceae</taxon>
        <taxon>Ornithinimicrobium</taxon>
    </lineage>
</organism>
<dbReference type="PANTHER" id="PTHR43784">
    <property type="entry name" value="GDSL-LIKE LIPASE/ACYLHYDROLASE, PUTATIVE (AFU_ORTHOLOGUE AFUA_2G00820)-RELATED"/>
    <property type="match status" value="1"/>
</dbReference>